<keyword evidence="1" id="KW-0863">Zinc-finger</keyword>
<organism evidence="3 4">
    <name type="scientific">Nosema granulosis</name>
    <dbReference type="NCBI Taxonomy" id="83296"/>
    <lineage>
        <taxon>Eukaryota</taxon>
        <taxon>Fungi</taxon>
        <taxon>Fungi incertae sedis</taxon>
        <taxon>Microsporidia</taxon>
        <taxon>Nosematidae</taxon>
        <taxon>Nosema</taxon>
    </lineage>
</organism>
<dbReference type="GO" id="GO:0008270">
    <property type="term" value="F:zinc ion binding"/>
    <property type="evidence" value="ECO:0007669"/>
    <property type="project" value="UniProtKB-KW"/>
</dbReference>
<dbReference type="Proteomes" id="UP000740883">
    <property type="component" value="Unassembled WGS sequence"/>
</dbReference>
<dbReference type="InterPro" id="IPR001878">
    <property type="entry name" value="Znf_CCHC"/>
</dbReference>
<protein>
    <recommendedName>
        <fullName evidence="2">CCHC-type domain-containing protein</fullName>
    </recommendedName>
</protein>
<evidence type="ECO:0000259" key="2">
    <source>
        <dbReference type="PROSITE" id="PS50158"/>
    </source>
</evidence>
<keyword evidence="4" id="KW-1185">Reference proteome</keyword>
<evidence type="ECO:0000313" key="4">
    <source>
        <dbReference type="Proteomes" id="UP000740883"/>
    </source>
</evidence>
<dbReference type="GO" id="GO:0003676">
    <property type="term" value="F:nucleic acid binding"/>
    <property type="evidence" value="ECO:0007669"/>
    <property type="project" value="InterPro"/>
</dbReference>
<dbReference type="EMBL" id="SBJO01001008">
    <property type="protein sequence ID" value="KAF9752790.1"/>
    <property type="molecule type" value="Genomic_DNA"/>
</dbReference>
<reference evidence="3 4" key="1">
    <citation type="journal article" date="2020" name="Genome Biol. Evol.">
        <title>Comparative genomics of strictly vertically transmitted, feminizing microsporidia endosymbionts of amphipod crustaceans.</title>
        <authorList>
            <person name="Cormier A."/>
            <person name="Chebbi M.A."/>
            <person name="Giraud I."/>
            <person name="Wattier R."/>
            <person name="Teixeira M."/>
            <person name="Gilbert C."/>
            <person name="Rigaud T."/>
            <person name="Cordaux R."/>
        </authorList>
    </citation>
    <scope>NUCLEOTIDE SEQUENCE [LARGE SCALE GENOMIC DNA]</scope>
    <source>
        <strain evidence="3 4">Ou3-Ou53</strain>
    </source>
</reference>
<evidence type="ECO:0000313" key="3">
    <source>
        <dbReference type="EMBL" id="KAF9752790.1"/>
    </source>
</evidence>
<dbReference type="PROSITE" id="PS50158">
    <property type="entry name" value="ZF_CCHC"/>
    <property type="match status" value="1"/>
</dbReference>
<dbReference type="AlphaFoldDB" id="A0A9P6KWT2"/>
<dbReference type="Gene3D" id="4.10.60.10">
    <property type="entry name" value="Zinc finger, CCHC-type"/>
    <property type="match status" value="1"/>
</dbReference>
<sequence length="155" mass="18832">MANTRNQSETSASRSQEARTIVKEAVRIDMRLKIMLEVDKVELRQVLEWALDGLQDYIFEKFLVGYKQWDEIFEEIKKRSKCEEEAEKEHIEREEMVEQVVNEILKEFREKQNEEKYRLYRERRLARQQEKCFICGTTGHLVRNCDLRKKKIFKP</sequence>
<feature type="domain" description="CCHC-type" evidence="2">
    <location>
        <begin position="131"/>
        <end position="145"/>
    </location>
</feature>
<dbReference type="SUPFAM" id="SSF57756">
    <property type="entry name" value="Retrovirus zinc finger-like domains"/>
    <property type="match status" value="1"/>
</dbReference>
<dbReference type="InterPro" id="IPR036875">
    <property type="entry name" value="Znf_CCHC_sf"/>
</dbReference>
<dbReference type="Pfam" id="PF00098">
    <property type="entry name" value="zf-CCHC"/>
    <property type="match status" value="1"/>
</dbReference>
<evidence type="ECO:0000256" key="1">
    <source>
        <dbReference type="PROSITE-ProRule" id="PRU00047"/>
    </source>
</evidence>
<feature type="non-terminal residue" evidence="3">
    <location>
        <position position="155"/>
    </location>
</feature>
<keyword evidence="1" id="KW-0479">Metal-binding</keyword>
<accession>A0A9P6KWT2</accession>
<gene>
    <name evidence="3" type="ORF">NGRA_3402</name>
</gene>
<comment type="caution">
    <text evidence="3">The sequence shown here is derived from an EMBL/GenBank/DDBJ whole genome shotgun (WGS) entry which is preliminary data.</text>
</comment>
<proteinExistence type="predicted"/>
<keyword evidence="1" id="KW-0862">Zinc</keyword>
<name>A0A9P6KWT2_9MICR</name>